<gene>
    <name evidence="3" type="ORF">SLS53_006937</name>
</gene>
<proteinExistence type="inferred from homology"/>
<protein>
    <recommendedName>
        <fullName evidence="5">Arylamine N-acetyltransferase</fullName>
    </recommendedName>
</protein>
<dbReference type="EMBL" id="JAJSPL020000033">
    <property type="protein sequence ID" value="KAK7736507.1"/>
    <property type="molecule type" value="Genomic_DNA"/>
</dbReference>
<dbReference type="SUPFAM" id="SSF54001">
    <property type="entry name" value="Cysteine proteinases"/>
    <property type="match status" value="1"/>
</dbReference>
<evidence type="ECO:0000256" key="2">
    <source>
        <dbReference type="RuleBase" id="RU003452"/>
    </source>
</evidence>
<dbReference type="InterPro" id="IPR053710">
    <property type="entry name" value="Arylamine_NAT_domain_sf"/>
</dbReference>
<sequence length="294" mass="34066">MATYTEDQLNLYLQHINYPRSRHPADPVQFLTELEKHHLCRVPFDSVALHYSPHRLLSLDPDDLFQKIVVNSRGGYCMEVNTLFATVLRSLGFELYSAGARVKHERWNHMVNLVTIDGKKYLVDVGFGAREPTEPVPLVRGYEFINIAPRKGRLEFRHLARHGDTEDPTRRVWVYSARKDDGAEWEEMYSFTETEFFPEDFEVMNYFVMTTPQSYFVQTVVAYRPMMSKNTGPLVGECILHKDVVKQGEAHGDRILNVLKSEDDRVKALQDYFSICLTEKEKKGIRGLATELKN</sequence>
<keyword evidence="2" id="KW-0808">Transferase</keyword>
<dbReference type="InterPro" id="IPR038765">
    <property type="entry name" value="Papain-like_cys_pep_sf"/>
</dbReference>
<keyword evidence="2" id="KW-0012">Acyltransferase</keyword>
<accession>A0AAN9U8U9</accession>
<dbReference type="Gene3D" id="3.30.2140.20">
    <property type="match status" value="1"/>
</dbReference>
<reference evidence="3 4" key="1">
    <citation type="journal article" date="2023" name="PLoS ONE">
        <title>Cytospora paraplurivora sp. nov. isolated from orchards with fruit tree decline syndrome in Ontario, Canada.</title>
        <authorList>
            <person name="Ilyukhin E."/>
            <person name="Nguyen H.D.T."/>
            <person name="Castle A.J."/>
            <person name="Ellouze W."/>
        </authorList>
    </citation>
    <scope>NUCLEOTIDE SEQUENCE [LARGE SCALE GENOMIC DNA]</scope>
    <source>
        <strain evidence="3 4">FDS-564</strain>
    </source>
</reference>
<evidence type="ECO:0008006" key="5">
    <source>
        <dbReference type="Google" id="ProtNLM"/>
    </source>
</evidence>
<evidence type="ECO:0000256" key="1">
    <source>
        <dbReference type="ARBA" id="ARBA00006547"/>
    </source>
</evidence>
<dbReference type="GO" id="GO:0016407">
    <property type="term" value="F:acetyltransferase activity"/>
    <property type="evidence" value="ECO:0007669"/>
    <property type="project" value="InterPro"/>
</dbReference>
<name>A0AAN9U8U9_9PEZI</name>
<evidence type="ECO:0000313" key="4">
    <source>
        <dbReference type="Proteomes" id="UP001320245"/>
    </source>
</evidence>
<dbReference type="Pfam" id="PF00797">
    <property type="entry name" value="Acetyltransf_2"/>
    <property type="match status" value="1"/>
</dbReference>
<dbReference type="PRINTS" id="PR01543">
    <property type="entry name" value="ANATRNSFRASE"/>
</dbReference>
<keyword evidence="4" id="KW-1185">Reference proteome</keyword>
<dbReference type="PANTHER" id="PTHR11786">
    <property type="entry name" value="N-HYDROXYARYLAMINE O-ACETYLTRANSFERASE"/>
    <property type="match status" value="1"/>
</dbReference>
<organism evidence="3 4">
    <name type="scientific">Cytospora paraplurivora</name>
    <dbReference type="NCBI Taxonomy" id="2898453"/>
    <lineage>
        <taxon>Eukaryota</taxon>
        <taxon>Fungi</taxon>
        <taxon>Dikarya</taxon>
        <taxon>Ascomycota</taxon>
        <taxon>Pezizomycotina</taxon>
        <taxon>Sordariomycetes</taxon>
        <taxon>Sordariomycetidae</taxon>
        <taxon>Diaporthales</taxon>
        <taxon>Cytosporaceae</taxon>
        <taxon>Cytospora</taxon>
    </lineage>
</organism>
<dbReference type="PANTHER" id="PTHR11786:SF0">
    <property type="entry name" value="ARYLAMINE N-ACETYLTRANSFERASE 4-RELATED"/>
    <property type="match status" value="1"/>
</dbReference>
<comment type="similarity">
    <text evidence="1 2">Belongs to the arylamine N-acetyltransferase family.</text>
</comment>
<evidence type="ECO:0000313" key="3">
    <source>
        <dbReference type="EMBL" id="KAK7736507.1"/>
    </source>
</evidence>
<comment type="caution">
    <text evidence="3">The sequence shown here is derived from an EMBL/GenBank/DDBJ whole genome shotgun (WGS) entry which is preliminary data.</text>
</comment>
<dbReference type="InterPro" id="IPR001447">
    <property type="entry name" value="Arylamine_N-AcTrfase"/>
</dbReference>
<dbReference type="Proteomes" id="UP001320245">
    <property type="component" value="Unassembled WGS sequence"/>
</dbReference>
<dbReference type="AlphaFoldDB" id="A0AAN9U8U9"/>